<evidence type="ECO:0000313" key="8">
    <source>
        <dbReference type="EMBL" id="MDQ0147304.1"/>
    </source>
</evidence>
<comment type="catalytic activity">
    <reaction evidence="5">
        <text>a 2'-deoxyadenosine in DNA + S-adenosyl-L-methionine = an N(6)-methyl-2'-deoxyadenosine in DNA + S-adenosyl-L-homocysteine + H(+)</text>
        <dbReference type="Rhea" id="RHEA:15197"/>
        <dbReference type="Rhea" id="RHEA-COMP:12418"/>
        <dbReference type="Rhea" id="RHEA-COMP:12419"/>
        <dbReference type="ChEBI" id="CHEBI:15378"/>
        <dbReference type="ChEBI" id="CHEBI:57856"/>
        <dbReference type="ChEBI" id="CHEBI:59789"/>
        <dbReference type="ChEBI" id="CHEBI:90615"/>
        <dbReference type="ChEBI" id="CHEBI:90616"/>
        <dbReference type="EC" id="2.1.1.72"/>
    </reaction>
</comment>
<dbReference type="Pfam" id="PF22654">
    <property type="entry name" value="DUF7008"/>
    <property type="match status" value="1"/>
</dbReference>
<dbReference type="Pfam" id="PF07669">
    <property type="entry name" value="Eco57I"/>
    <property type="match status" value="1"/>
</dbReference>
<evidence type="ECO:0000256" key="4">
    <source>
        <dbReference type="ARBA" id="ARBA00022691"/>
    </source>
</evidence>
<comment type="caution">
    <text evidence="8">The sequence shown here is derived from an EMBL/GenBank/DDBJ whole genome shotgun (WGS) entry which is preliminary data.</text>
</comment>
<reference evidence="8 9" key="1">
    <citation type="submission" date="2023-07" db="EMBL/GenBank/DDBJ databases">
        <title>Sorghum-associated microbial communities from plants grown in Nebraska, USA.</title>
        <authorList>
            <person name="Schachtman D."/>
        </authorList>
    </citation>
    <scope>NUCLEOTIDE SEQUENCE [LARGE SCALE GENOMIC DNA]</scope>
    <source>
        <strain evidence="8 9">DS1001</strain>
    </source>
</reference>
<proteinExistence type="predicted"/>
<keyword evidence="9" id="KW-1185">Reference proteome</keyword>
<dbReference type="GO" id="GO:0032259">
    <property type="term" value="P:methylation"/>
    <property type="evidence" value="ECO:0007669"/>
    <property type="project" value="UniProtKB-KW"/>
</dbReference>
<keyword evidence="3" id="KW-0808">Transferase</keyword>
<dbReference type="PRINTS" id="PR00507">
    <property type="entry name" value="N12N6MTFRASE"/>
</dbReference>
<dbReference type="GO" id="GO:0006304">
    <property type="term" value="P:DNA modification"/>
    <property type="evidence" value="ECO:0007669"/>
    <property type="project" value="InterPro"/>
</dbReference>
<evidence type="ECO:0000256" key="2">
    <source>
        <dbReference type="ARBA" id="ARBA00022603"/>
    </source>
</evidence>
<dbReference type="NCBIfam" id="NF033451">
    <property type="entry name" value="BREX_2_MTaseX"/>
    <property type="match status" value="1"/>
</dbReference>
<gene>
    <name evidence="8" type="ORF">J2T23_003214</name>
</gene>
<evidence type="ECO:0000313" key="9">
    <source>
        <dbReference type="Proteomes" id="UP001239267"/>
    </source>
</evidence>
<dbReference type="EC" id="2.1.1.72" evidence="1"/>
<dbReference type="GO" id="GO:0003676">
    <property type="term" value="F:nucleic acid binding"/>
    <property type="evidence" value="ECO:0007669"/>
    <property type="project" value="InterPro"/>
</dbReference>
<dbReference type="InterPro" id="IPR050953">
    <property type="entry name" value="N4_N6_ade-DNA_methylase"/>
</dbReference>
<sequence>MTIGKELTPKLQKLVLRVEDDLRVRLEEDPELKARWQTEHADALRAERTSSAWISWRDDRITQAAVGWVLTTVFLRFCEDNALLSKVWIAGPGARRQEAFDAENAYFRAHPENTWREWIMEGITHLKSFPSTTALVDEHAALWQVSPSGSMAKEILDFWRATDEAGVPLHNFQDSELSTRFLGDLYQDLSEYAQKTFALLQTPVFVEEFILDQTLMPAISERSLDGFKLIDPTCGSGHFLLGAFQRLLAAWDAKAPGLETRDRVQKALDSIHGVDLNSFAVAIARFRLTVAALQSTGELDLERAPAFKFHLAAGDSLLHGRAQRELDLGIADVDTAVSSFAYATEDLEQLNRLLTSDQYDVVIGNPPYITAPDSSPRKQYRERYKSIKGQLTLTVPFMERFFGLAKRARDGQEAGWIGQITANSFMKKEFGSKLIEEFLVRQDLRLVADTSGAYIPGHGTPTVIMVGRRQPPTSQFVRAVLGVRGEPGRPEDASEGHVWQDMTSHVSHPGYDGEWVTVVDLPRTALAAHPWSLNGGGAGALLDRLNTCSSRLSTHAVNIGRTTVVGEDDGWFTTPSRAKAIDQISQTRRIVIGEDVRDFALRGESFIWWPYDDVFKPSWIPEEHPVIAKCLWPLRTLLAQRVVFGQTMSERDRPWYDHLECYTSKMRTPLSITFAEVSTHNHFVLDRGGKVFKQSAPVIKLAEGTDEQSHMSLLGVLNSSAICFWLRQVCGAKGGSGIGRGIQAEAWMERYSFNPTNVADIPLPTSLPSDLSSQLDRLANQRAALLSDVISEDKLPTAKKLSMARKQYDSTHYQMIARQEELDWDVYRLFGLIDEDLTYTDSDLPEISLGERAFEIDLARNMAAGNADTAWFARHGSRATEEIPVDWPSAYQKIVQRRLEAIERNPHIRLLERPEHKRRWATEPWDRYRDRALCRWLLDRLEDRSYWFDSHDRPVARSIAQLADMVSRDADLVSVLALWDGSVDVNVTNALTKLLTDEAVPYLAAQRLKDSGLRKHKAWEETWELQRREDAGEDVGKIPVPPKYSTADFRKSSWWQARGKLDVPKERFILYPDAGRSADPTLLLGWAGWDHVQQFLVLATIMDERIAEGTDDAQLIPLVAGMAELLPWVKQWHGDLDPNFGMSMADFCSAQLEERMTQLNASATDLKAWRPATSTRGRRAAKEYA</sequence>
<dbReference type="EMBL" id="JAUSTB010000012">
    <property type="protein sequence ID" value="MDQ0147304.1"/>
    <property type="molecule type" value="Genomic_DNA"/>
</dbReference>
<evidence type="ECO:0000256" key="1">
    <source>
        <dbReference type="ARBA" id="ARBA00011900"/>
    </source>
</evidence>
<accession>A0AAJ1SX23</accession>
<organism evidence="8 9">
    <name type="scientific">Pseudarthrobacter niigatensis</name>
    <dbReference type="NCBI Taxonomy" id="369935"/>
    <lineage>
        <taxon>Bacteria</taxon>
        <taxon>Bacillati</taxon>
        <taxon>Actinomycetota</taxon>
        <taxon>Actinomycetes</taxon>
        <taxon>Micrococcales</taxon>
        <taxon>Micrococcaceae</taxon>
        <taxon>Pseudarthrobacter</taxon>
    </lineage>
</organism>
<dbReference type="PANTHER" id="PTHR33841:SF1">
    <property type="entry name" value="DNA METHYLTRANSFERASE A"/>
    <property type="match status" value="1"/>
</dbReference>
<dbReference type="GO" id="GO:0009007">
    <property type="term" value="F:site-specific DNA-methyltransferase (adenine-specific) activity"/>
    <property type="evidence" value="ECO:0007669"/>
    <property type="project" value="UniProtKB-EC"/>
</dbReference>
<dbReference type="InterPro" id="IPR002052">
    <property type="entry name" value="DNA_methylase_N6_adenine_CS"/>
</dbReference>
<dbReference type="RefSeq" id="WP_307361507.1">
    <property type="nucleotide sequence ID" value="NZ_JAUSTB010000012.1"/>
</dbReference>
<dbReference type="Gene3D" id="3.40.50.150">
    <property type="entry name" value="Vaccinia Virus protein VP39"/>
    <property type="match status" value="1"/>
</dbReference>
<dbReference type="Proteomes" id="UP001239267">
    <property type="component" value="Unassembled WGS sequence"/>
</dbReference>
<dbReference type="InterPro" id="IPR029063">
    <property type="entry name" value="SAM-dependent_MTases_sf"/>
</dbReference>
<dbReference type="AlphaFoldDB" id="A0AAJ1SX23"/>
<dbReference type="PROSITE" id="PS00092">
    <property type="entry name" value="N6_MTASE"/>
    <property type="match status" value="1"/>
</dbReference>
<feature type="domain" description="DUF7008" evidence="7">
    <location>
        <begin position="815"/>
        <end position="1179"/>
    </location>
</feature>
<protein>
    <recommendedName>
        <fullName evidence="1">site-specific DNA-methyltransferase (adenine-specific)</fullName>
        <ecNumber evidence="1">2.1.1.72</ecNumber>
    </recommendedName>
</protein>
<dbReference type="InterPro" id="IPR011639">
    <property type="entry name" value="MethylTrfase_TaqI-like_dom"/>
</dbReference>
<feature type="domain" description="Type II methyltransferase M.TaqI-like" evidence="6">
    <location>
        <begin position="270"/>
        <end position="445"/>
    </location>
</feature>
<evidence type="ECO:0000256" key="5">
    <source>
        <dbReference type="ARBA" id="ARBA00047942"/>
    </source>
</evidence>
<keyword evidence="4" id="KW-0949">S-adenosyl-L-methionine</keyword>
<dbReference type="InterPro" id="IPR054277">
    <property type="entry name" value="DUF7008"/>
</dbReference>
<dbReference type="PANTHER" id="PTHR33841">
    <property type="entry name" value="DNA METHYLTRANSFERASE YEEA-RELATED"/>
    <property type="match status" value="1"/>
</dbReference>
<name>A0AAJ1SX23_9MICC</name>
<keyword evidence="2" id="KW-0489">Methyltransferase</keyword>
<dbReference type="SUPFAM" id="SSF53335">
    <property type="entry name" value="S-adenosyl-L-methionine-dependent methyltransferases"/>
    <property type="match status" value="1"/>
</dbReference>
<evidence type="ECO:0000259" key="7">
    <source>
        <dbReference type="Pfam" id="PF22654"/>
    </source>
</evidence>
<evidence type="ECO:0000256" key="3">
    <source>
        <dbReference type="ARBA" id="ARBA00022679"/>
    </source>
</evidence>
<evidence type="ECO:0000259" key="6">
    <source>
        <dbReference type="Pfam" id="PF07669"/>
    </source>
</evidence>